<evidence type="ECO:0000256" key="1">
    <source>
        <dbReference type="SAM" id="Phobius"/>
    </source>
</evidence>
<feature type="transmembrane region" description="Helical" evidence="1">
    <location>
        <begin position="20"/>
        <end position="39"/>
    </location>
</feature>
<dbReference type="AlphaFoldDB" id="A0A7J3Y0V6"/>
<comment type="caution">
    <text evidence="2">The sequence shown here is derived from an EMBL/GenBank/DDBJ whole genome shotgun (WGS) entry which is preliminary data.</text>
</comment>
<reference evidence="2" key="1">
    <citation type="journal article" date="2020" name="mSystems">
        <title>Genome- and Community-Level Interaction Insights into Carbon Utilization and Element Cycling Functions of Hydrothermarchaeota in Hydrothermal Sediment.</title>
        <authorList>
            <person name="Zhou Z."/>
            <person name="Liu Y."/>
            <person name="Xu W."/>
            <person name="Pan J."/>
            <person name="Luo Z.H."/>
            <person name="Li M."/>
        </authorList>
    </citation>
    <scope>NUCLEOTIDE SEQUENCE [LARGE SCALE GENOMIC DNA]</scope>
    <source>
        <strain evidence="2">SpSt-110</strain>
    </source>
</reference>
<feature type="transmembrane region" description="Helical" evidence="1">
    <location>
        <begin position="111"/>
        <end position="132"/>
    </location>
</feature>
<sequence>MKALLYREFVWFKRYFPDYLGMWAIQLGFSIGVVFRPAYISGGQAYVLSRLKTLYGVEFTAGGLIAFSLTLSSLIGVVALIVGDVFSTLYYEFRIAETNLTVMEASSLADFLFYNALGRSSLLCFFATLYLLALLPLMKGLEGLFLYLAVLALLLPASIALGLLSSILALATITLTHVRRPWAIANLIPPILLASVGLYIPVELVPFLLRLVAYITPLPFVVEALQALLLFIGQPIILGYLTTLLVVYTLYLTVPIVLLRRAERWVRG</sequence>
<keyword evidence="1" id="KW-0812">Transmembrane</keyword>
<protein>
    <submittedName>
        <fullName evidence="2">Uncharacterized protein</fullName>
    </submittedName>
</protein>
<feature type="transmembrane region" description="Helical" evidence="1">
    <location>
        <begin position="237"/>
        <end position="259"/>
    </location>
</feature>
<name>A0A7J3Y0V6_9CREN</name>
<keyword evidence="1" id="KW-1133">Transmembrane helix</keyword>
<feature type="transmembrane region" description="Helical" evidence="1">
    <location>
        <begin position="182"/>
        <end position="200"/>
    </location>
</feature>
<feature type="transmembrane region" description="Helical" evidence="1">
    <location>
        <begin position="207"/>
        <end position="231"/>
    </location>
</feature>
<organism evidence="2">
    <name type="scientific">Thermogladius calderae</name>
    <dbReference type="NCBI Taxonomy" id="1200300"/>
    <lineage>
        <taxon>Archaea</taxon>
        <taxon>Thermoproteota</taxon>
        <taxon>Thermoprotei</taxon>
        <taxon>Desulfurococcales</taxon>
        <taxon>Desulfurococcaceae</taxon>
        <taxon>Thermogladius</taxon>
    </lineage>
</organism>
<feature type="transmembrane region" description="Helical" evidence="1">
    <location>
        <begin position="144"/>
        <end position="170"/>
    </location>
</feature>
<dbReference type="EMBL" id="DRYK01000089">
    <property type="protein sequence ID" value="HHP68582.1"/>
    <property type="molecule type" value="Genomic_DNA"/>
</dbReference>
<feature type="transmembrane region" description="Helical" evidence="1">
    <location>
        <begin position="59"/>
        <end position="91"/>
    </location>
</feature>
<gene>
    <name evidence="2" type="ORF">ENM60_07380</name>
</gene>
<evidence type="ECO:0000313" key="2">
    <source>
        <dbReference type="EMBL" id="HHP68582.1"/>
    </source>
</evidence>
<keyword evidence="1" id="KW-0472">Membrane</keyword>
<proteinExistence type="predicted"/>
<accession>A0A7J3Y0V6</accession>